<protein>
    <submittedName>
        <fullName evidence="7">Peptidase m20/dape ygey</fullName>
    </submittedName>
</protein>
<dbReference type="InterPro" id="IPR017706">
    <property type="entry name" value="Peptidase_M20/DapE_YgeY"/>
</dbReference>
<dbReference type="Gene3D" id="3.40.630.10">
    <property type="entry name" value="Zn peptidases"/>
    <property type="match status" value="1"/>
</dbReference>
<evidence type="ECO:0000313" key="7">
    <source>
        <dbReference type="EMBL" id="VFQ44583.1"/>
    </source>
</evidence>
<keyword evidence="2" id="KW-0479">Metal-binding</keyword>
<organism evidence="7 8">
    <name type="scientific">Desulfoluna butyratoxydans</name>
    <dbReference type="NCBI Taxonomy" id="231438"/>
    <lineage>
        <taxon>Bacteria</taxon>
        <taxon>Pseudomonadati</taxon>
        <taxon>Thermodesulfobacteriota</taxon>
        <taxon>Desulfobacteria</taxon>
        <taxon>Desulfobacterales</taxon>
        <taxon>Desulfolunaceae</taxon>
        <taxon>Desulfoluna</taxon>
    </lineage>
</organism>
<dbReference type="InterPro" id="IPR011650">
    <property type="entry name" value="Peptidase_M20_dimer"/>
</dbReference>
<dbReference type="Gene3D" id="3.30.70.360">
    <property type="match status" value="1"/>
</dbReference>
<dbReference type="InterPro" id="IPR050072">
    <property type="entry name" value="Peptidase_M20A"/>
</dbReference>
<keyword evidence="3" id="KW-0378">Hydrolase</keyword>
<accession>A0A4U8YTD4</accession>
<dbReference type="PANTHER" id="PTHR43808">
    <property type="entry name" value="ACETYLORNITHINE DEACETYLASE"/>
    <property type="match status" value="1"/>
</dbReference>
<dbReference type="PROSITE" id="PS00758">
    <property type="entry name" value="ARGE_DAPE_CPG2_1"/>
    <property type="match status" value="1"/>
</dbReference>
<dbReference type="GO" id="GO:0006526">
    <property type="term" value="P:L-arginine biosynthetic process"/>
    <property type="evidence" value="ECO:0007669"/>
    <property type="project" value="TreeGrafter"/>
</dbReference>
<feature type="domain" description="Peptidase M20 dimerisation" evidence="6">
    <location>
        <begin position="177"/>
        <end position="280"/>
    </location>
</feature>
<dbReference type="NCBIfam" id="TIGR03526">
    <property type="entry name" value="selenium_YgeY"/>
    <property type="match status" value="1"/>
</dbReference>
<proteinExistence type="predicted"/>
<dbReference type="Proteomes" id="UP000507962">
    <property type="component" value="Unassembled WGS sequence"/>
</dbReference>
<dbReference type="SUPFAM" id="SSF55031">
    <property type="entry name" value="Bacterial exopeptidase dimerisation domain"/>
    <property type="match status" value="1"/>
</dbReference>
<evidence type="ECO:0000256" key="2">
    <source>
        <dbReference type="ARBA" id="ARBA00022723"/>
    </source>
</evidence>
<evidence type="ECO:0000313" key="8">
    <source>
        <dbReference type="Proteomes" id="UP000507962"/>
    </source>
</evidence>
<evidence type="ECO:0000256" key="1">
    <source>
        <dbReference type="ARBA" id="ARBA00001947"/>
    </source>
</evidence>
<dbReference type="Pfam" id="PF07687">
    <property type="entry name" value="M20_dimer"/>
    <property type="match status" value="1"/>
</dbReference>
<dbReference type="GO" id="GO:0046872">
    <property type="term" value="F:metal ion binding"/>
    <property type="evidence" value="ECO:0007669"/>
    <property type="project" value="UniProtKB-KW"/>
</dbReference>
<comment type="cofactor">
    <cofactor evidence="1">
        <name>Zn(2+)</name>
        <dbReference type="ChEBI" id="CHEBI:29105"/>
    </cofactor>
</comment>
<evidence type="ECO:0000256" key="5">
    <source>
        <dbReference type="ARBA" id="ARBA00023285"/>
    </source>
</evidence>
<reference evidence="7 8" key="1">
    <citation type="submission" date="2019-03" db="EMBL/GenBank/DDBJ databases">
        <authorList>
            <person name="Nijsse B."/>
        </authorList>
    </citation>
    <scope>NUCLEOTIDE SEQUENCE [LARGE SCALE GENOMIC DNA]</scope>
    <source>
        <strain evidence="7">Desulfoluna butyratoxydans MSL71</strain>
    </source>
</reference>
<dbReference type="RefSeq" id="WP_180140228.1">
    <property type="nucleotide sequence ID" value="NZ_CAADHO010000003.1"/>
</dbReference>
<dbReference type="InterPro" id="IPR001261">
    <property type="entry name" value="ArgE/DapE_CS"/>
</dbReference>
<keyword evidence="5" id="KW-0170">Cobalt</keyword>
<dbReference type="NCBIfam" id="NF009555">
    <property type="entry name" value="PRK13004.1"/>
    <property type="match status" value="1"/>
</dbReference>
<sequence>MDEIKHICKDHENEITDFLRKIISIQSYTGEEKEVAQTIRQTMEQLGYDDIIETEYGDVIGVLGDGDTTILIDSHMDTVVVNDADQWEYGPFSGEVVNGKMYGRGASDMKSAIASSVYAGYFAKKMGLLEGKTVYISASVMEEDFDGFALKNILEKLPKKPDAVVIGEPSDRQIALGHRGRALLEIHTKGVSCHGSAPENGVNAVYEMSEIIQRVNDLNNTLYKNEGQHGSVVLSKIESTAVSLNAVPDECTIYLDRRLASGETFQVIEKEMNDLIEGTKASWNVYDALGKSYTEKEFAMYSFMESWAMAPDDPITVAMKNAFESATGESSTLFHWNFSTNGFASTAKGIPTIGYGPGIMKYCHMKDEHCEMKDVFDAARIYTTFINEFNN</sequence>
<keyword evidence="8" id="KW-1185">Reference proteome</keyword>
<dbReference type="SUPFAM" id="SSF53187">
    <property type="entry name" value="Zn-dependent exopeptidases"/>
    <property type="match status" value="1"/>
</dbReference>
<dbReference type="PANTHER" id="PTHR43808:SF31">
    <property type="entry name" value="N-ACETYL-L-CITRULLINE DEACETYLASE"/>
    <property type="match status" value="1"/>
</dbReference>
<evidence type="ECO:0000256" key="4">
    <source>
        <dbReference type="ARBA" id="ARBA00022833"/>
    </source>
</evidence>
<gene>
    <name evidence="7" type="ORF">MSL71_22320</name>
</gene>
<dbReference type="EMBL" id="CAADHO010000003">
    <property type="protein sequence ID" value="VFQ44583.1"/>
    <property type="molecule type" value="Genomic_DNA"/>
</dbReference>
<dbReference type="InterPro" id="IPR036264">
    <property type="entry name" value="Bact_exopeptidase_dim_dom"/>
</dbReference>
<keyword evidence="4" id="KW-0862">Zinc</keyword>
<dbReference type="AlphaFoldDB" id="A0A4U8YTD4"/>
<dbReference type="Pfam" id="PF01546">
    <property type="entry name" value="Peptidase_M20"/>
    <property type="match status" value="1"/>
</dbReference>
<dbReference type="GO" id="GO:0008777">
    <property type="term" value="F:acetylornithine deacetylase activity"/>
    <property type="evidence" value="ECO:0007669"/>
    <property type="project" value="TreeGrafter"/>
</dbReference>
<evidence type="ECO:0000256" key="3">
    <source>
        <dbReference type="ARBA" id="ARBA00022801"/>
    </source>
</evidence>
<name>A0A4U8YTD4_9BACT</name>
<dbReference type="InterPro" id="IPR002933">
    <property type="entry name" value="Peptidase_M20"/>
</dbReference>
<evidence type="ECO:0000259" key="6">
    <source>
        <dbReference type="Pfam" id="PF07687"/>
    </source>
</evidence>